<evidence type="ECO:0000313" key="3">
    <source>
        <dbReference type="Proteomes" id="UP001331936"/>
    </source>
</evidence>
<reference evidence="2 3" key="1">
    <citation type="submission" date="2023-08" db="EMBL/GenBank/DDBJ databases">
        <authorList>
            <person name="Girao M."/>
            <person name="Carvalho M.F."/>
        </authorList>
    </citation>
    <scope>NUCLEOTIDE SEQUENCE [LARGE SCALE GENOMIC DNA]</scope>
    <source>
        <strain evidence="2 3">CC-R104</strain>
    </source>
</reference>
<dbReference type="Pfam" id="PF11136">
    <property type="entry name" value="DUF2889"/>
    <property type="match status" value="1"/>
</dbReference>
<dbReference type="InterPro" id="IPR021312">
    <property type="entry name" value="DUF2889"/>
</dbReference>
<dbReference type="EMBL" id="JAUZMZ010000190">
    <property type="protein sequence ID" value="MEE2034830.1"/>
    <property type="molecule type" value="Genomic_DNA"/>
</dbReference>
<proteinExistence type="predicted"/>
<protein>
    <submittedName>
        <fullName evidence="2">DUF2889 domain-containing protein</fullName>
    </submittedName>
</protein>
<comment type="caution">
    <text evidence="2">The sequence shown here is derived from an EMBL/GenBank/DDBJ whole genome shotgun (WGS) entry which is preliminary data.</text>
</comment>
<feature type="region of interest" description="Disordered" evidence="1">
    <location>
        <begin position="1"/>
        <end position="35"/>
    </location>
</feature>
<sequence>MTSRPIPPLRVLHPNHGVHDPSTATPSRRAGSVRRTSSIDMLRPGGLQSALHLVGIARDLVTGDDGAARVASGATLGMEIDFLGGRTITRMDTDPADETLQGLVGTSASVGFRGRLDEVAPHLRRAREPLHLLLDDVPGTTLISGNSLSAAGALRDGVRTGYIPAADQCAGFVSGGTLMTSFETVGASPLVTGPQAPAIEDTGDPEGWHRLPTLPEHGMRRRRRIDVYRCDTGPREEARYGVDAWFRDTHVDADGLETIVHEYHLDATFDGATGRVLSSIATPRVLPWQECPGAVASASRITGLTLDELHLRVRRDLRGTSTCTHLNDLLRSLADAAALAEMLGAA</sequence>
<gene>
    <name evidence="2" type="ORF">Q8814_22405</name>
</gene>
<accession>A0ABU7JXU0</accession>
<dbReference type="RefSeq" id="WP_330154184.1">
    <property type="nucleotide sequence ID" value="NZ_JAUZMZ010000190.1"/>
</dbReference>
<keyword evidence="3" id="KW-1185">Reference proteome</keyword>
<dbReference type="Proteomes" id="UP001331936">
    <property type="component" value="Unassembled WGS sequence"/>
</dbReference>
<organism evidence="2 3">
    <name type="scientific">Rhodococcus chondri</name>
    <dbReference type="NCBI Taxonomy" id="3065941"/>
    <lineage>
        <taxon>Bacteria</taxon>
        <taxon>Bacillati</taxon>
        <taxon>Actinomycetota</taxon>
        <taxon>Actinomycetes</taxon>
        <taxon>Mycobacteriales</taxon>
        <taxon>Nocardiaceae</taxon>
        <taxon>Rhodococcus</taxon>
    </lineage>
</organism>
<evidence type="ECO:0000313" key="2">
    <source>
        <dbReference type="EMBL" id="MEE2034830.1"/>
    </source>
</evidence>
<evidence type="ECO:0000256" key="1">
    <source>
        <dbReference type="SAM" id="MobiDB-lite"/>
    </source>
</evidence>
<name>A0ABU7JXU0_9NOCA</name>